<accession>A0ABM6YXC4</accession>
<sequence length="326" mass="37634">MVNQFQKPSISHPGAASEYDKVASQPVKLFEYAQLIETIESTGRAKRYVVLNESILQFIATGEKKALEFLVIYLNKVLSDSGLKDEFDRFFTSPNANRFTHLKEHYCNFIIEHTPINGLTESRRIFSKVLNPLAFDQSNYGTKAGRLSGSPISYHELFYNRVNFRDHDKPKGTPRSTFLASFPEDTATEIYQVERAKKHIKRYHDGKSEINRYRELEANNVHHIFPKHHFPELSDTFENLILITSGQHLDFAHPNANTQQISKSYQLVALLAKLDSIEKSIYREKDEFYSLAEFMRVVNIGLDKELLLDGMGVAEIRHRLAEEYVQ</sequence>
<evidence type="ECO:0000313" key="2">
    <source>
        <dbReference type="Proteomes" id="UP000262832"/>
    </source>
</evidence>
<dbReference type="Proteomes" id="UP000262832">
    <property type="component" value="Chromosome I"/>
</dbReference>
<protein>
    <recommendedName>
        <fullName evidence="3">HNH endonuclease</fullName>
    </recommendedName>
</protein>
<name>A0ABM6YXC4_9VIBR</name>
<keyword evidence="2" id="KW-1185">Reference proteome</keyword>
<evidence type="ECO:0008006" key="3">
    <source>
        <dbReference type="Google" id="ProtNLM"/>
    </source>
</evidence>
<gene>
    <name evidence="1" type="ORF">D1115_12170</name>
</gene>
<organism evidence="1 2">
    <name type="scientific">Vibrio alfacsensis</name>
    <dbReference type="NCBI Taxonomy" id="1074311"/>
    <lineage>
        <taxon>Bacteria</taxon>
        <taxon>Pseudomonadati</taxon>
        <taxon>Pseudomonadota</taxon>
        <taxon>Gammaproteobacteria</taxon>
        <taxon>Vibrionales</taxon>
        <taxon>Vibrionaceae</taxon>
        <taxon>Vibrio</taxon>
    </lineage>
</organism>
<dbReference type="EMBL" id="CP032093">
    <property type="protein sequence ID" value="AXY02403.1"/>
    <property type="molecule type" value="Genomic_DNA"/>
</dbReference>
<proteinExistence type="predicted"/>
<evidence type="ECO:0000313" key="1">
    <source>
        <dbReference type="EMBL" id="AXY02403.1"/>
    </source>
</evidence>
<reference evidence="1 2" key="1">
    <citation type="submission" date="2018-08" db="EMBL/GenBank/DDBJ databases">
        <title>Genomic taxonomy of the Vibrionaceae family.</title>
        <authorList>
            <person name="Gomez-Gil B."/>
            <person name="Tanaka M."/>
            <person name="Sawabe T."/>
            <person name="Enciso-Ibarra K."/>
        </authorList>
    </citation>
    <scope>NUCLEOTIDE SEQUENCE [LARGE SCALE GENOMIC DNA]</scope>
    <source>
        <strain evidence="1 2">CAIM 1831</strain>
    </source>
</reference>